<evidence type="ECO:0000256" key="5">
    <source>
        <dbReference type="SAM" id="MobiDB-lite"/>
    </source>
</evidence>
<dbReference type="InterPro" id="IPR009057">
    <property type="entry name" value="Homeodomain-like_sf"/>
</dbReference>
<evidence type="ECO:0000256" key="1">
    <source>
        <dbReference type="ARBA" id="ARBA00023015"/>
    </source>
</evidence>
<reference evidence="7 8" key="1">
    <citation type="submission" date="2013-04" db="EMBL/GenBank/DDBJ databases">
        <title>Complete genome sequence of Corynebacterium humireducens DSM 45392(T), isolated from a wastewater-fed microbial fuel cell.</title>
        <authorList>
            <person name="Ruckert C."/>
            <person name="Albersmeier A."/>
            <person name="Kalinowski J."/>
        </authorList>
    </citation>
    <scope>NUCLEOTIDE SEQUENCE [LARGE SCALE GENOMIC DNA]</scope>
    <source>
        <strain evidence="8">MFC-5</strain>
    </source>
</reference>
<dbReference type="PANTHER" id="PTHR30055:SF148">
    <property type="entry name" value="TETR-FAMILY TRANSCRIPTIONAL REGULATOR"/>
    <property type="match status" value="1"/>
</dbReference>
<protein>
    <recommendedName>
        <fullName evidence="6">HTH tetR-type domain-containing protein</fullName>
    </recommendedName>
</protein>
<evidence type="ECO:0000256" key="4">
    <source>
        <dbReference type="PROSITE-ProRule" id="PRU00335"/>
    </source>
</evidence>
<name>A0A0B5D5M7_9CORY</name>
<dbReference type="Proteomes" id="UP000031524">
    <property type="component" value="Chromosome"/>
</dbReference>
<gene>
    <name evidence="7" type="ORF">B842_11345</name>
</gene>
<dbReference type="PANTHER" id="PTHR30055">
    <property type="entry name" value="HTH-TYPE TRANSCRIPTIONAL REGULATOR RUTR"/>
    <property type="match status" value="1"/>
</dbReference>
<dbReference type="PROSITE" id="PS50977">
    <property type="entry name" value="HTH_TETR_2"/>
    <property type="match status" value="1"/>
</dbReference>
<keyword evidence="2 4" id="KW-0238">DNA-binding</keyword>
<dbReference type="STRING" id="1223515.B842_11345"/>
<dbReference type="InterPro" id="IPR001647">
    <property type="entry name" value="HTH_TetR"/>
</dbReference>
<feature type="compositionally biased region" description="Basic and acidic residues" evidence="5">
    <location>
        <begin position="1"/>
        <end position="13"/>
    </location>
</feature>
<dbReference type="InterPro" id="IPR011075">
    <property type="entry name" value="TetR_C"/>
</dbReference>
<dbReference type="InterPro" id="IPR036271">
    <property type="entry name" value="Tet_transcr_reg_TetR-rel_C_sf"/>
</dbReference>
<dbReference type="GO" id="GO:0003700">
    <property type="term" value="F:DNA-binding transcription factor activity"/>
    <property type="evidence" value="ECO:0007669"/>
    <property type="project" value="TreeGrafter"/>
</dbReference>
<dbReference type="SUPFAM" id="SSF46689">
    <property type="entry name" value="Homeodomain-like"/>
    <property type="match status" value="1"/>
</dbReference>
<dbReference type="GO" id="GO:0000976">
    <property type="term" value="F:transcription cis-regulatory region binding"/>
    <property type="evidence" value="ECO:0007669"/>
    <property type="project" value="TreeGrafter"/>
</dbReference>
<dbReference type="RefSeq" id="WP_040087671.1">
    <property type="nucleotide sequence ID" value="NZ_BCSU01000001.1"/>
</dbReference>
<dbReference type="Pfam" id="PF16859">
    <property type="entry name" value="TetR_C_11"/>
    <property type="match status" value="1"/>
</dbReference>
<dbReference type="OrthoDB" id="4549829at2"/>
<dbReference type="AlphaFoldDB" id="A0A0B5D5M7"/>
<dbReference type="EMBL" id="CP005286">
    <property type="protein sequence ID" value="AJE34116.1"/>
    <property type="molecule type" value="Genomic_DNA"/>
</dbReference>
<evidence type="ECO:0000256" key="3">
    <source>
        <dbReference type="ARBA" id="ARBA00023163"/>
    </source>
</evidence>
<evidence type="ECO:0000313" key="7">
    <source>
        <dbReference type="EMBL" id="AJE34116.1"/>
    </source>
</evidence>
<organism evidence="7 8">
    <name type="scientific">Corynebacterium humireducens NBRC 106098 = DSM 45392</name>
    <dbReference type="NCBI Taxonomy" id="1223515"/>
    <lineage>
        <taxon>Bacteria</taxon>
        <taxon>Bacillati</taxon>
        <taxon>Actinomycetota</taxon>
        <taxon>Actinomycetes</taxon>
        <taxon>Mycobacteriales</taxon>
        <taxon>Corynebacteriaceae</taxon>
        <taxon>Corynebacterium</taxon>
    </lineage>
</organism>
<feature type="domain" description="HTH tetR-type" evidence="6">
    <location>
        <begin position="24"/>
        <end position="82"/>
    </location>
</feature>
<dbReference type="Gene3D" id="1.10.10.60">
    <property type="entry name" value="Homeodomain-like"/>
    <property type="match status" value="1"/>
</dbReference>
<keyword evidence="3" id="KW-0804">Transcription</keyword>
<dbReference type="Gene3D" id="1.10.357.10">
    <property type="entry name" value="Tetracycline Repressor, domain 2"/>
    <property type="match status" value="1"/>
</dbReference>
<dbReference type="InterPro" id="IPR050109">
    <property type="entry name" value="HTH-type_TetR-like_transc_reg"/>
</dbReference>
<sequence length="207" mass="23834">MSYHYTEREDPKPVRTGPGRPPNEALDRQVIIAARRLIREGKPLTIQEIVEASGASRSAIYRRWPSLNELLADALDHGRTNRVYSFDGPIKPILEELLFDRMHETVGRGYTDKHYRRHLELMMANPQLQKVYWEKHASRRLKCMQRALQAAKDNGEIRRDVDIEAALDAIYGVRTFQTAVRGVPFDSPEAVQRARAAFDLLRKGMEP</sequence>
<feature type="region of interest" description="Disordered" evidence="5">
    <location>
        <begin position="1"/>
        <end position="25"/>
    </location>
</feature>
<accession>A0A0B5D5M7</accession>
<proteinExistence type="predicted"/>
<dbReference type="Pfam" id="PF00440">
    <property type="entry name" value="TetR_N"/>
    <property type="match status" value="1"/>
</dbReference>
<keyword evidence="1" id="KW-0805">Transcription regulation</keyword>
<evidence type="ECO:0000256" key="2">
    <source>
        <dbReference type="ARBA" id="ARBA00023125"/>
    </source>
</evidence>
<keyword evidence="8" id="KW-1185">Reference proteome</keyword>
<evidence type="ECO:0000313" key="8">
    <source>
        <dbReference type="Proteomes" id="UP000031524"/>
    </source>
</evidence>
<dbReference type="HOGENOM" id="CLU_069356_25_5_11"/>
<evidence type="ECO:0000259" key="6">
    <source>
        <dbReference type="PROSITE" id="PS50977"/>
    </source>
</evidence>
<dbReference type="KEGG" id="chm:B842_11345"/>
<dbReference type="SUPFAM" id="SSF48498">
    <property type="entry name" value="Tetracyclin repressor-like, C-terminal domain"/>
    <property type="match status" value="1"/>
</dbReference>
<feature type="DNA-binding region" description="H-T-H motif" evidence="4">
    <location>
        <begin position="45"/>
        <end position="64"/>
    </location>
</feature>